<evidence type="ECO:0000313" key="1">
    <source>
        <dbReference type="EMBL" id="KRX11832.1"/>
    </source>
</evidence>
<evidence type="ECO:0000313" key="2">
    <source>
        <dbReference type="Proteomes" id="UP000054630"/>
    </source>
</evidence>
<dbReference type="AlphaFoldDB" id="A0A0V0RC86"/>
<reference evidence="1 2" key="1">
    <citation type="submission" date="2015-01" db="EMBL/GenBank/DDBJ databases">
        <title>Evolution of Trichinella species and genotypes.</title>
        <authorList>
            <person name="Korhonen P.K."/>
            <person name="Edoardo P."/>
            <person name="Giuseppe L.R."/>
            <person name="Gasser R.B."/>
        </authorList>
    </citation>
    <scope>NUCLEOTIDE SEQUENCE [LARGE SCALE GENOMIC DNA]</scope>
    <source>
        <strain evidence="1">ISS37</strain>
    </source>
</reference>
<organism evidence="1 2">
    <name type="scientific">Trichinella nelsoni</name>
    <dbReference type="NCBI Taxonomy" id="6336"/>
    <lineage>
        <taxon>Eukaryota</taxon>
        <taxon>Metazoa</taxon>
        <taxon>Ecdysozoa</taxon>
        <taxon>Nematoda</taxon>
        <taxon>Enoplea</taxon>
        <taxon>Dorylaimia</taxon>
        <taxon>Trichinellida</taxon>
        <taxon>Trichinellidae</taxon>
        <taxon>Trichinella</taxon>
    </lineage>
</organism>
<dbReference type="Proteomes" id="UP000054630">
    <property type="component" value="Unassembled WGS sequence"/>
</dbReference>
<comment type="caution">
    <text evidence="1">The sequence shown here is derived from an EMBL/GenBank/DDBJ whole genome shotgun (WGS) entry which is preliminary data.</text>
</comment>
<keyword evidence="2" id="KW-1185">Reference proteome</keyword>
<proteinExistence type="predicted"/>
<gene>
    <name evidence="1" type="ORF">T07_7706</name>
</gene>
<name>A0A0V0RC86_9BILA</name>
<protein>
    <submittedName>
        <fullName evidence="1">Uncharacterized protein</fullName>
    </submittedName>
</protein>
<dbReference type="EMBL" id="JYDL01001281">
    <property type="protein sequence ID" value="KRX11832.1"/>
    <property type="molecule type" value="Genomic_DNA"/>
</dbReference>
<accession>A0A0V0RC86</accession>
<sequence length="49" mass="5549">MSRQLLYNYLLTNIGLTAALDTIKQRPSVGQFHGSTFVSFLITSMPFLR</sequence>